<evidence type="ECO:0000259" key="5">
    <source>
        <dbReference type="PROSITE" id="PS50977"/>
    </source>
</evidence>
<sequence length="182" mass="19946">MQAGVRQLHKRGYAVSSVDSIVEAAGVPKGSFFNHFRSKEEFAGEALSAYFHQWIVECEAVINRTDTTGKEKLIALLAIATSKAAGNYEGCFVGNMALELAHQSEALRLQLVKIFDVWSDSFERAIVEGQQDGTLDTSLSPGTMARFIVNLFQGSALRAKVERSTRAAEEFELMVLSAINPN</sequence>
<dbReference type="Proteomes" id="UP000289437">
    <property type="component" value="Unassembled WGS sequence"/>
</dbReference>
<dbReference type="InterPro" id="IPR011075">
    <property type="entry name" value="TetR_C"/>
</dbReference>
<evidence type="ECO:0000313" key="6">
    <source>
        <dbReference type="EMBL" id="RXH57179.1"/>
    </source>
</evidence>
<dbReference type="EMBL" id="RDSM01000001">
    <property type="protein sequence ID" value="RXH57179.1"/>
    <property type="molecule type" value="Genomic_DNA"/>
</dbReference>
<gene>
    <name evidence="6" type="ORF">GRAN_0489</name>
</gene>
<comment type="caution">
    <text evidence="6">The sequence shown here is derived from an EMBL/GenBank/DDBJ whole genome shotgun (WGS) entry which is preliminary data.</text>
</comment>
<name>A0A4Q0T589_9BACT</name>
<evidence type="ECO:0000256" key="2">
    <source>
        <dbReference type="ARBA" id="ARBA00023125"/>
    </source>
</evidence>
<protein>
    <submittedName>
        <fullName evidence="6">Transcriptional regulator, TetR family</fullName>
    </submittedName>
</protein>
<dbReference type="InterPro" id="IPR001647">
    <property type="entry name" value="HTH_TetR"/>
</dbReference>
<proteinExistence type="predicted"/>
<dbReference type="Gene3D" id="1.10.357.10">
    <property type="entry name" value="Tetracycline Repressor, domain 2"/>
    <property type="match status" value="1"/>
</dbReference>
<dbReference type="InterPro" id="IPR009057">
    <property type="entry name" value="Homeodomain-like_sf"/>
</dbReference>
<organism evidence="6 7">
    <name type="scientific">Granulicella sibirica</name>
    <dbReference type="NCBI Taxonomy" id="2479048"/>
    <lineage>
        <taxon>Bacteria</taxon>
        <taxon>Pseudomonadati</taxon>
        <taxon>Acidobacteriota</taxon>
        <taxon>Terriglobia</taxon>
        <taxon>Terriglobales</taxon>
        <taxon>Acidobacteriaceae</taxon>
        <taxon>Granulicella</taxon>
    </lineage>
</organism>
<dbReference type="Pfam" id="PF00440">
    <property type="entry name" value="TetR_N"/>
    <property type="match status" value="1"/>
</dbReference>
<evidence type="ECO:0000256" key="4">
    <source>
        <dbReference type="PROSITE-ProRule" id="PRU00335"/>
    </source>
</evidence>
<evidence type="ECO:0000256" key="3">
    <source>
        <dbReference type="ARBA" id="ARBA00023163"/>
    </source>
</evidence>
<feature type="DNA-binding region" description="H-T-H motif" evidence="4">
    <location>
        <begin position="17"/>
        <end position="36"/>
    </location>
</feature>
<reference evidence="7" key="2">
    <citation type="submission" date="2019-02" db="EMBL/GenBank/DDBJ databases">
        <title>Granulicella sibirica sp. nov., a psychrotolerant acidobacterium isolated from an organic soil layer in forested tundra, West Siberia.</title>
        <authorList>
            <person name="Oshkin I.Y."/>
            <person name="Kulichevskaya I.S."/>
            <person name="Rijpstra W.I.C."/>
            <person name="Sinninghe Damste J.S."/>
            <person name="Rakitin A.L."/>
            <person name="Ravin N.V."/>
            <person name="Dedysh S.N."/>
        </authorList>
    </citation>
    <scope>NUCLEOTIDE SEQUENCE [LARGE SCALE GENOMIC DNA]</scope>
    <source>
        <strain evidence="7">AF10</strain>
    </source>
</reference>
<keyword evidence="2 4" id="KW-0238">DNA-binding</keyword>
<keyword evidence="7" id="KW-1185">Reference proteome</keyword>
<dbReference type="PROSITE" id="PS50977">
    <property type="entry name" value="HTH_TETR_2"/>
    <property type="match status" value="1"/>
</dbReference>
<dbReference type="InterPro" id="IPR036271">
    <property type="entry name" value="Tet_transcr_reg_TetR-rel_C_sf"/>
</dbReference>
<dbReference type="AlphaFoldDB" id="A0A4Q0T589"/>
<dbReference type="SUPFAM" id="SSF46689">
    <property type="entry name" value="Homeodomain-like"/>
    <property type="match status" value="1"/>
</dbReference>
<keyword evidence="3" id="KW-0804">Transcription</keyword>
<evidence type="ECO:0000256" key="1">
    <source>
        <dbReference type="ARBA" id="ARBA00023015"/>
    </source>
</evidence>
<keyword evidence="1" id="KW-0805">Transcription regulation</keyword>
<reference evidence="6 7" key="1">
    <citation type="submission" date="2018-11" db="EMBL/GenBank/DDBJ databases">
        <authorList>
            <person name="Mardanov A.V."/>
            <person name="Ravin N.V."/>
            <person name="Dedysh S.N."/>
        </authorList>
    </citation>
    <scope>NUCLEOTIDE SEQUENCE [LARGE SCALE GENOMIC DNA]</scope>
    <source>
        <strain evidence="6 7">AF10</strain>
    </source>
</reference>
<dbReference type="GO" id="GO:0003677">
    <property type="term" value="F:DNA binding"/>
    <property type="evidence" value="ECO:0007669"/>
    <property type="project" value="UniProtKB-UniRule"/>
</dbReference>
<accession>A0A4Q0T589</accession>
<dbReference type="PANTHER" id="PTHR47506">
    <property type="entry name" value="TRANSCRIPTIONAL REGULATORY PROTEIN"/>
    <property type="match status" value="1"/>
</dbReference>
<dbReference type="Pfam" id="PF16925">
    <property type="entry name" value="TetR_C_13"/>
    <property type="match status" value="1"/>
</dbReference>
<evidence type="ECO:0000313" key="7">
    <source>
        <dbReference type="Proteomes" id="UP000289437"/>
    </source>
</evidence>
<dbReference type="PANTHER" id="PTHR47506:SF6">
    <property type="entry name" value="HTH-TYPE TRANSCRIPTIONAL REPRESSOR NEMR"/>
    <property type="match status" value="1"/>
</dbReference>
<dbReference type="SUPFAM" id="SSF48498">
    <property type="entry name" value="Tetracyclin repressor-like, C-terminal domain"/>
    <property type="match status" value="1"/>
</dbReference>
<feature type="domain" description="HTH tetR-type" evidence="5">
    <location>
        <begin position="1"/>
        <end position="54"/>
    </location>
</feature>